<organism evidence="5 6">
    <name type="scientific">Platanthera zijinensis</name>
    <dbReference type="NCBI Taxonomy" id="2320716"/>
    <lineage>
        <taxon>Eukaryota</taxon>
        <taxon>Viridiplantae</taxon>
        <taxon>Streptophyta</taxon>
        <taxon>Embryophyta</taxon>
        <taxon>Tracheophyta</taxon>
        <taxon>Spermatophyta</taxon>
        <taxon>Magnoliopsida</taxon>
        <taxon>Liliopsida</taxon>
        <taxon>Asparagales</taxon>
        <taxon>Orchidaceae</taxon>
        <taxon>Orchidoideae</taxon>
        <taxon>Orchideae</taxon>
        <taxon>Orchidinae</taxon>
        <taxon>Platanthera</taxon>
    </lineage>
</organism>
<evidence type="ECO:0000313" key="5">
    <source>
        <dbReference type="EMBL" id="KAK8943137.1"/>
    </source>
</evidence>
<evidence type="ECO:0000256" key="4">
    <source>
        <dbReference type="PROSITE-ProRule" id="PRU00221"/>
    </source>
</evidence>
<dbReference type="PANTHER" id="PTHR45903:SF1">
    <property type="entry name" value="GLUTAMATE-RICH WD REPEAT-CONTAINING PROTEIN 1"/>
    <property type="match status" value="1"/>
</dbReference>
<dbReference type="InterPro" id="IPR001680">
    <property type="entry name" value="WD40_rpt"/>
</dbReference>
<proteinExistence type="predicted"/>
<dbReference type="InterPro" id="IPR015943">
    <property type="entry name" value="WD40/YVTN_repeat-like_dom_sf"/>
</dbReference>
<reference evidence="5 6" key="1">
    <citation type="journal article" date="2022" name="Nat. Plants">
        <title>Genomes of leafy and leafless Platanthera orchids illuminate the evolution of mycoheterotrophy.</title>
        <authorList>
            <person name="Li M.H."/>
            <person name="Liu K.W."/>
            <person name="Li Z."/>
            <person name="Lu H.C."/>
            <person name="Ye Q.L."/>
            <person name="Zhang D."/>
            <person name="Wang J.Y."/>
            <person name="Li Y.F."/>
            <person name="Zhong Z.M."/>
            <person name="Liu X."/>
            <person name="Yu X."/>
            <person name="Liu D.K."/>
            <person name="Tu X.D."/>
            <person name="Liu B."/>
            <person name="Hao Y."/>
            <person name="Liao X.Y."/>
            <person name="Jiang Y.T."/>
            <person name="Sun W.H."/>
            <person name="Chen J."/>
            <person name="Chen Y.Q."/>
            <person name="Ai Y."/>
            <person name="Zhai J.W."/>
            <person name="Wu S.S."/>
            <person name="Zhou Z."/>
            <person name="Hsiao Y.Y."/>
            <person name="Wu W.L."/>
            <person name="Chen Y.Y."/>
            <person name="Lin Y.F."/>
            <person name="Hsu J.L."/>
            <person name="Li C.Y."/>
            <person name="Wang Z.W."/>
            <person name="Zhao X."/>
            <person name="Zhong W.Y."/>
            <person name="Ma X.K."/>
            <person name="Ma L."/>
            <person name="Huang J."/>
            <person name="Chen G.Z."/>
            <person name="Huang M.Z."/>
            <person name="Huang L."/>
            <person name="Peng D.H."/>
            <person name="Luo Y.B."/>
            <person name="Zou S.Q."/>
            <person name="Chen S.P."/>
            <person name="Lan S."/>
            <person name="Tsai W.C."/>
            <person name="Van de Peer Y."/>
            <person name="Liu Z.J."/>
        </authorList>
    </citation>
    <scope>NUCLEOTIDE SEQUENCE [LARGE SCALE GENOMIC DNA]</scope>
    <source>
        <strain evidence="5">Lor287</strain>
    </source>
</reference>
<dbReference type="EMBL" id="JBBWWQ010000007">
    <property type="protein sequence ID" value="KAK8943137.1"/>
    <property type="molecule type" value="Genomic_DNA"/>
</dbReference>
<dbReference type="Proteomes" id="UP001418222">
    <property type="component" value="Unassembled WGS sequence"/>
</dbReference>
<dbReference type="PROSITE" id="PS50082">
    <property type="entry name" value="WD_REPEATS_2"/>
    <property type="match status" value="3"/>
</dbReference>
<dbReference type="GO" id="GO:0042254">
    <property type="term" value="P:ribosome biogenesis"/>
    <property type="evidence" value="ECO:0007669"/>
    <property type="project" value="TreeGrafter"/>
</dbReference>
<comment type="caution">
    <text evidence="5">The sequence shown here is derived from an EMBL/GenBank/DDBJ whole genome shotgun (WGS) entry which is preliminary data.</text>
</comment>
<evidence type="ECO:0000256" key="3">
    <source>
        <dbReference type="ARBA" id="ARBA00040876"/>
    </source>
</evidence>
<dbReference type="Pfam" id="PF00400">
    <property type="entry name" value="WD40"/>
    <property type="match status" value="3"/>
</dbReference>
<keyword evidence="1 4" id="KW-0853">WD repeat</keyword>
<dbReference type="InterPro" id="IPR036322">
    <property type="entry name" value="WD40_repeat_dom_sf"/>
</dbReference>
<evidence type="ECO:0000313" key="6">
    <source>
        <dbReference type="Proteomes" id="UP001418222"/>
    </source>
</evidence>
<dbReference type="PRINTS" id="PR00320">
    <property type="entry name" value="GPROTEINBRPT"/>
</dbReference>
<dbReference type="GO" id="GO:0005730">
    <property type="term" value="C:nucleolus"/>
    <property type="evidence" value="ECO:0007669"/>
    <property type="project" value="TreeGrafter"/>
</dbReference>
<dbReference type="InterPro" id="IPR020472">
    <property type="entry name" value="WD40_PAC1"/>
</dbReference>
<feature type="repeat" description="WD" evidence="4">
    <location>
        <begin position="292"/>
        <end position="334"/>
    </location>
</feature>
<dbReference type="AlphaFoldDB" id="A0AAP0BL27"/>
<keyword evidence="2" id="KW-0677">Repeat</keyword>
<sequence length="494" mass="55970">MVRSVKNLKKTERKIKESKKRDSSYFSNVPYAPAKVVWEPWVDELEEGEELQFDPSTYNYLQKFRTGSSCLSFDIIHDSLGLVRSEFPHTLFGIIGTQLLKAPSRHKRNLEPRRKAQGADARLRKAEKASLNYIGIFKITNISGKEHDLLPYATDGEDVDIDSESGSDEDDVNSEPIFQFCEIPHQGCVNRIRAMSQKPYICATWAERGHVQVWDFTSQLNTLMESEAQSFHGGNTINAVAPLFNFDGHKDEGFAMDWNPVVPGRLISGDRNSCIHLWEPSSDSWIVDRNPFVGHKASVEDLQWSPTEENVFASCSVDGNISLWDTRIGKSPTVFLKAHNTDVNAISWNRLESFMIVSGSDDGAFSIWDLRLIKEDSRVAHFECHKQPITSIEWCPHEASTLAVSSADDQLTIWDLSLERDEEGEAACKARFKEQATASQHFPPQLLFVHQNQKDIKEVHWHPQIPGMILSGDIDGLDILMPFNTLSTLSRRHL</sequence>
<protein>
    <recommendedName>
        <fullName evidence="3">Glutamate-rich WD repeat-containing protein 1</fullName>
    </recommendedName>
</protein>
<feature type="repeat" description="WD" evidence="4">
    <location>
        <begin position="382"/>
        <end position="417"/>
    </location>
</feature>
<gene>
    <name evidence="5" type="ORF">KSP39_PZI008907</name>
</gene>
<evidence type="ECO:0000256" key="2">
    <source>
        <dbReference type="ARBA" id="ARBA00022737"/>
    </source>
</evidence>
<dbReference type="SUPFAM" id="SSF50978">
    <property type="entry name" value="WD40 repeat-like"/>
    <property type="match status" value="1"/>
</dbReference>
<keyword evidence="6" id="KW-1185">Reference proteome</keyword>
<feature type="repeat" description="WD" evidence="4">
    <location>
        <begin position="336"/>
        <end position="371"/>
    </location>
</feature>
<dbReference type="PROSITE" id="PS50294">
    <property type="entry name" value="WD_REPEATS_REGION"/>
    <property type="match status" value="3"/>
</dbReference>
<dbReference type="Gene3D" id="2.130.10.10">
    <property type="entry name" value="YVTN repeat-like/Quinoprotein amine dehydrogenase"/>
    <property type="match status" value="1"/>
</dbReference>
<dbReference type="InterPro" id="IPR051972">
    <property type="entry name" value="Glutamate-rich_WD_repeat"/>
</dbReference>
<evidence type="ECO:0000256" key="1">
    <source>
        <dbReference type="ARBA" id="ARBA00022574"/>
    </source>
</evidence>
<dbReference type="SMART" id="SM00320">
    <property type="entry name" value="WD40"/>
    <property type="match status" value="6"/>
</dbReference>
<dbReference type="PANTHER" id="PTHR45903">
    <property type="entry name" value="GLUTAMATE-RICH WD REPEAT-CONTAINING PROTEIN 1"/>
    <property type="match status" value="1"/>
</dbReference>
<name>A0AAP0BL27_9ASPA</name>
<accession>A0AAP0BL27</accession>